<keyword evidence="3" id="KW-0346">Stress response</keyword>
<comment type="subcellular location">
    <subcellularLocation>
        <location evidence="3">Cytoplasm</location>
    </subcellularLocation>
</comment>
<keyword evidence="3" id="KW-0963">Cytoplasm</keyword>
<dbReference type="InterPro" id="IPR013805">
    <property type="entry name" value="GrpE_CC"/>
</dbReference>
<protein>
    <recommendedName>
        <fullName evidence="3">Protein GrpE</fullName>
    </recommendedName>
    <alternativeName>
        <fullName evidence="3">HSP-70 cofactor</fullName>
    </alternativeName>
</protein>
<dbReference type="PANTHER" id="PTHR21237">
    <property type="entry name" value="GRPE PROTEIN"/>
    <property type="match status" value="1"/>
</dbReference>
<dbReference type="CDD" id="cd00446">
    <property type="entry name" value="GrpE"/>
    <property type="match status" value="1"/>
</dbReference>
<name>A0A1F5MFI6_9BACT</name>
<dbReference type="Proteomes" id="UP000183317">
    <property type="component" value="Unassembled WGS sequence"/>
</dbReference>
<proteinExistence type="inferred from homology"/>
<dbReference type="PRINTS" id="PR00773">
    <property type="entry name" value="GRPEPROTEIN"/>
</dbReference>
<dbReference type="PANTHER" id="PTHR21237:SF23">
    <property type="entry name" value="GRPE PROTEIN HOMOLOG, MITOCHONDRIAL"/>
    <property type="match status" value="1"/>
</dbReference>
<accession>A0A1F5MFI6</accession>
<evidence type="ECO:0000256" key="2">
    <source>
        <dbReference type="ARBA" id="ARBA00023186"/>
    </source>
</evidence>
<dbReference type="SUPFAM" id="SSF58014">
    <property type="entry name" value="Coiled-coil domain of nucleotide exchange factor GrpE"/>
    <property type="match status" value="1"/>
</dbReference>
<evidence type="ECO:0000313" key="7">
    <source>
        <dbReference type="EMBL" id="OGE64132.1"/>
    </source>
</evidence>
<dbReference type="EMBL" id="MFDU01000043">
    <property type="protein sequence ID" value="OGE64132.1"/>
    <property type="molecule type" value="Genomic_DNA"/>
</dbReference>
<keyword evidence="2 3" id="KW-0143">Chaperone</keyword>
<dbReference type="GO" id="GO:0051082">
    <property type="term" value="F:unfolded protein binding"/>
    <property type="evidence" value="ECO:0007669"/>
    <property type="project" value="TreeGrafter"/>
</dbReference>
<feature type="compositionally biased region" description="Basic and acidic residues" evidence="6">
    <location>
        <begin position="180"/>
        <end position="198"/>
    </location>
</feature>
<evidence type="ECO:0000256" key="3">
    <source>
        <dbReference type="HAMAP-Rule" id="MF_01151"/>
    </source>
</evidence>
<comment type="subunit">
    <text evidence="3">Homodimer.</text>
</comment>
<dbReference type="GO" id="GO:0051087">
    <property type="term" value="F:protein-folding chaperone binding"/>
    <property type="evidence" value="ECO:0007669"/>
    <property type="project" value="InterPro"/>
</dbReference>
<comment type="caution">
    <text evidence="7">The sequence shown here is derived from an EMBL/GenBank/DDBJ whole genome shotgun (WGS) entry which is preliminary data.</text>
</comment>
<organism evidence="7 8">
    <name type="scientific">Candidatus Daviesbacteria bacterium RIFCSPLOWO2_02_FULL_36_8</name>
    <dbReference type="NCBI Taxonomy" id="1797793"/>
    <lineage>
        <taxon>Bacteria</taxon>
        <taxon>Candidatus Daviesiibacteriota</taxon>
    </lineage>
</organism>
<keyword evidence="5" id="KW-0175">Coiled coil</keyword>
<dbReference type="InterPro" id="IPR000740">
    <property type="entry name" value="GrpE"/>
</dbReference>
<feature type="region of interest" description="Disordered" evidence="6">
    <location>
        <begin position="174"/>
        <end position="198"/>
    </location>
</feature>
<sequence>MDKKKQKKEQMDDAIENATKLAEVQVLQKQLAELKVDQEDARNQLKRAVADYQNLEKRVNEGRSELTQFVGAELVKRLLPVLDHLEQSLSGISEQEKQSGWVKGVELAVKEFNQVLASEGLDQVATDGAFDPSLHEAVDVKEDSASSSTGETRILEVVRKGYNLNGKVLRPAQVIVGRSQDNHPEERSSDEGSIKEEN</sequence>
<dbReference type="InterPro" id="IPR009012">
    <property type="entry name" value="GrpE_head"/>
</dbReference>
<evidence type="ECO:0000256" key="5">
    <source>
        <dbReference type="SAM" id="Coils"/>
    </source>
</evidence>
<evidence type="ECO:0000256" key="4">
    <source>
        <dbReference type="RuleBase" id="RU004478"/>
    </source>
</evidence>
<gene>
    <name evidence="3" type="primary">grpE</name>
    <name evidence="7" type="ORF">A3J13_00010</name>
</gene>
<dbReference type="HAMAP" id="MF_01151">
    <property type="entry name" value="GrpE"/>
    <property type="match status" value="1"/>
</dbReference>
<evidence type="ECO:0000256" key="6">
    <source>
        <dbReference type="SAM" id="MobiDB-lite"/>
    </source>
</evidence>
<dbReference type="GO" id="GO:0000774">
    <property type="term" value="F:adenyl-nucleotide exchange factor activity"/>
    <property type="evidence" value="ECO:0007669"/>
    <property type="project" value="InterPro"/>
</dbReference>
<evidence type="ECO:0000256" key="1">
    <source>
        <dbReference type="ARBA" id="ARBA00009054"/>
    </source>
</evidence>
<reference evidence="7 8" key="1">
    <citation type="journal article" date="2016" name="Nat. Commun.">
        <title>Thousands of microbial genomes shed light on interconnected biogeochemical processes in an aquifer system.</title>
        <authorList>
            <person name="Anantharaman K."/>
            <person name="Brown C.T."/>
            <person name="Hug L.A."/>
            <person name="Sharon I."/>
            <person name="Castelle C.J."/>
            <person name="Probst A.J."/>
            <person name="Thomas B.C."/>
            <person name="Singh A."/>
            <person name="Wilkins M.J."/>
            <person name="Karaoz U."/>
            <person name="Brodie E.L."/>
            <person name="Williams K.H."/>
            <person name="Hubbard S.S."/>
            <person name="Banfield J.F."/>
        </authorList>
    </citation>
    <scope>NUCLEOTIDE SEQUENCE [LARGE SCALE GENOMIC DNA]</scope>
</reference>
<dbReference type="AlphaFoldDB" id="A0A1F5MFI6"/>
<evidence type="ECO:0000313" key="8">
    <source>
        <dbReference type="Proteomes" id="UP000183317"/>
    </source>
</evidence>
<dbReference type="Gene3D" id="2.30.22.10">
    <property type="entry name" value="Head domain of nucleotide exchange factor GrpE"/>
    <property type="match status" value="1"/>
</dbReference>
<comment type="similarity">
    <text evidence="1 3 4">Belongs to the GrpE family.</text>
</comment>
<dbReference type="SUPFAM" id="SSF51064">
    <property type="entry name" value="Head domain of nucleotide exchange factor GrpE"/>
    <property type="match status" value="1"/>
</dbReference>
<dbReference type="GO" id="GO:0042803">
    <property type="term" value="F:protein homodimerization activity"/>
    <property type="evidence" value="ECO:0007669"/>
    <property type="project" value="InterPro"/>
</dbReference>
<dbReference type="GO" id="GO:0006457">
    <property type="term" value="P:protein folding"/>
    <property type="evidence" value="ECO:0007669"/>
    <property type="project" value="InterPro"/>
</dbReference>
<dbReference type="GO" id="GO:0005737">
    <property type="term" value="C:cytoplasm"/>
    <property type="evidence" value="ECO:0007669"/>
    <property type="project" value="UniProtKB-SubCell"/>
</dbReference>
<feature type="coiled-coil region" evidence="5">
    <location>
        <begin position="1"/>
        <end position="65"/>
    </location>
</feature>
<dbReference type="Gene3D" id="3.90.20.20">
    <property type="match status" value="1"/>
</dbReference>
<dbReference type="Pfam" id="PF01025">
    <property type="entry name" value="GrpE"/>
    <property type="match status" value="1"/>
</dbReference>
<comment type="function">
    <text evidence="3">Participates actively in the response to hyperosmotic and heat shock by preventing the aggregation of stress-denatured proteins, in association with DnaK and GrpE. It is the nucleotide exchange factor for DnaK and may function as a thermosensor. Unfolded proteins bind initially to DnaJ; upon interaction with the DnaJ-bound protein, DnaK hydrolyzes its bound ATP, resulting in the formation of a stable complex. GrpE releases ADP from DnaK; ATP binding to DnaK triggers the release of the substrate protein, thus completing the reaction cycle. Several rounds of ATP-dependent interactions between DnaJ, DnaK and GrpE are required for fully efficient folding.</text>
</comment>